<evidence type="ECO:0000313" key="2">
    <source>
        <dbReference type="Proteomes" id="UP000216188"/>
    </source>
</evidence>
<keyword evidence="2" id="KW-1185">Reference proteome</keyword>
<accession>A0A256G603</accession>
<dbReference type="EMBL" id="NNRM01000044">
    <property type="protein sequence ID" value="OYR22542.1"/>
    <property type="molecule type" value="Genomic_DNA"/>
</dbReference>
<evidence type="ECO:0000313" key="1">
    <source>
        <dbReference type="EMBL" id="OYR22542.1"/>
    </source>
</evidence>
<proteinExistence type="predicted"/>
<sequence>MAQQCVIAQIIERVASVVVIHNEQSGASFPIKGVTEQL</sequence>
<reference evidence="1 2" key="1">
    <citation type="submission" date="2017-07" db="EMBL/GenBank/DDBJ databases">
        <title>Phylogenetic study on the rhizospheric bacterium Ochrobactrum sp. A44.</title>
        <authorList>
            <person name="Krzyzanowska D.M."/>
            <person name="Ossowicki A."/>
            <person name="Rajewska M."/>
            <person name="Maciag T."/>
            <person name="Kaczynski Z."/>
            <person name="Czerwicka M."/>
            <person name="Jafra S."/>
        </authorList>
    </citation>
    <scope>NUCLEOTIDE SEQUENCE [LARGE SCALE GENOMIC DNA]</scope>
    <source>
        <strain evidence="1 2">CCUG 30717</strain>
    </source>
</reference>
<dbReference type="AlphaFoldDB" id="A0A256G603"/>
<name>A0A256G603_9HYPH</name>
<dbReference type="Proteomes" id="UP000216188">
    <property type="component" value="Unassembled WGS sequence"/>
</dbReference>
<gene>
    <name evidence="1" type="ORF">CEV34_4374</name>
</gene>
<comment type="caution">
    <text evidence="1">The sequence shown here is derived from an EMBL/GenBank/DDBJ whole genome shotgun (WGS) entry which is preliminary data.</text>
</comment>
<organism evidence="1 2">
    <name type="scientific">Brucella pseudogrignonensis</name>
    <dbReference type="NCBI Taxonomy" id="419475"/>
    <lineage>
        <taxon>Bacteria</taxon>
        <taxon>Pseudomonadati</taxon>
        <taxon>Pseudomonadota</taxon>
        <taxon>Alphaproteobacteria</taxon>
        <taxon>Hyphomicrobiales</taxon>
        <taxon>Brucellaceae</taxon>
        <taxon>Brucella/Ochrobactrum group</taxon>
        <taxon>Brucella</taxon>
    </lineage>
</organism>
<protein>
    <submittedName>
        <fullName evidence="1">Uncharacterized protein</fullName>
    </submittedName>
</protein>